<feature type="compositionally biased region" description="Gly residues" evidence="4">
    <location>
        <begin position="1"/>
        <end position="13"/>
    </location>
</feature>
<feature type="compositionally biased region" description="Acidic residues" evidence="4">
    <location>
        <begin position="68"/>
        <end position="79"/>
    </location>
</feature>
<dbReference type="Proteomes" id="UP000472274">
    <property type="component" value="Unplaced"/>
</dbReference>
<feature type="compositionally biased region" description="Acidic residues" evidence="4">
    <location>
        <begin position="51"/>
        <end position="60"/>
    </location>
</feature>
<proteinExistence type="predicted"/>
<feature type="region of interest" description="Disordered" evidence="4">
    <location>
        <begin position="618"/>
        <end position="702"/>
    </location>
</feature>
<evidence type="ECO:0000256" key="1">
    <source>
        <dbReference type="ARBA" id="ARBA00004123"/>
    </source>
</evidence>
<evidence type="ECO:0000256" key="3">
    <source>
        <dbReference type="ARBA" id="ARBA00023242"/>
    </source>
</evidence>
<feature type="compositionally biased region" description="Acidic residues" evidence="4">
    <location>
        <begin position="936"/>
        <end position="947"/>
    </location>
</feature>
<evidence type="ECO:0000313" key="6">
    <source>
        <dbReference type="Proteomes" id="UP000472274"/>
    </source>
</evidence>
<feature type="compositionally biased region" description="Acidic residues" evidence="4">
    <location>
        <begin position="653"/>
        <end position="662"/>
    </location>
</feature>
<dbReference type="InterPro" id="IPR024146">
    <property type="entry name" value="Claspin"/>
</dbReference>
<protein>
    <submittedName>
        <fullName evidence="5">Claspin</fullName>
    </submittedName>
</protein>
<dbReference type="GeneTree" id="ENSGT00390000012738"/>
<reference evidence="5" key="1">
    <citation type="submission" date="2025-08" db="UniProtKB">
        <authorList>
            <consortium name="Ensembl"/>
        </authorList>
    </citation>
    <scope>IDENTIFICATION</scope>
</reference>
<feature type="region of interest" description="Disordered" evidence="4">
    <location>
        <begin position="346"/>
        <end position="385"/>
    </location>
</feature>
<dbReference type="GO" id="GO:0010997">
    <property type="term" value="F:anaphase-promoting complex binding"/>
    <property type="evidence" value="ECO:0007669"/>
    <property type="project" value="Ensembl"/>
</dbReference>
<feature type="region of interest" description="Disordered" evidence="4">
    <location>
        <begin position="1073"/>
        <end position="1094"/>
    </location>
</feature>
<feature type="compositionally biased region" description="Polar residues" evidence="4">
    <location>
        <begin position="1248"/>
        <end position="1257"/>
    </location>
</feature>
<feature type="region of interest" description="Disordered" evidence="4">
    <location>
        <begin position="930"/>
        <end position="955"/>
    </location>
</feature>
<dbReference type="GO" id="GO:0000217">
    <property type="term" value="F:DNA secondary structure binding"/>
    <property type="evidence" value="ECO:0007669"/>
    <property type="project" value="Ensembl"/>
</dbReference>
<dbReference type="InParanoid" id="A0A674IMQ8"/>
<feature type="compositionally biased region" description="Basic and acidic residues" evidence="4">
    <location>
        <begin position="147"/>
        <end position="159"/>
    </location>
</feature>
<dbReference type="Ensembl" id="ENSTMTT00000009129.1">
    <property type="protein sequence ID" value="ENSTMTP00000008829.1"/>
    <property type="gene ID" value="ENSTMTG00000006379.1"/>
</dbReference>
<feature type="compositionally biased region" description="Acidic residues" evidence="4">
    <location>
        <begin position="1079"/>
        <end position="1089"/>
    </location>
</feature>
<feature type="compositionally biased region" description="Basic residues" evidence="4">
    <location>
        <begin position="85"/>
        <end position="94"/>
    </location>
</feature>
<name>A0A674IMQ8_9SAUR</name>
<keyword evidence="6" id="KW-1185">Reference proteome</keyword>
<organism evidence="5 6">
    <name type="scientific">Terrapene triunguis</name>
    <name type="common">Three-toed box turtle</name>
    <dbReference type="NCBI Taxonomy" id="2587831"/>
    <lineage>
        <taxon>Eukaryota</taxon>
        <taxon>Metazoa</taxon>
        <taxon>Chordata</taxon>
        <taxon>Craniata</taxon>
        <taxon>Vertebrata</taxon>
        <taxon>Euteleostomi</taxon>
        <taxon>Archelosauria</taxon>
        <taxon>Testudinata</taxon>
        <taxon>Testudines</taxon>
        <taxon>Cryptodira</taxon>
        <taxon>Durocryptodira</taxon>
        <taxon>Testudinoidea</taxon>
        <taxon>Emydidae</taxon>
        <taxon>Terrapene</taxon>
    </lineage>
</organism>
<sequence length="1264" mass="143051">GCGSSSRANGGGRNPRPAHPLARTCNVFPPDSDEEIFVSKKSKSKNVLQDSESEGEEEGIFPEKTDIVDGDVESGEENENNFAQKNKKSRRIRQALRDSDESDTGDPLHPGNLEIDVKSELTKDEFGSQVREPVEMSVKSQKKYQKHKSDFEKETDKVIGKSRRKTEKERKIEAIRQLKKEKKYTQEDGGERYHFNDSGCLLADKELFENDLEEENDPLPEDEESLESIRAAVKDKMKKHKSKDLFSESEDYKCVFDDDSEEPTLKGPKRKERKAARLSKEAIKRLHSETQRLVRESSLSLPYHMPETKTIQEFFKRRPRPTLQGNAMALLKSTKYQPCLNEESAATKNSAVNCSNNRTEEADQPAARELEMGFNKDTGVTTVDKPSRDVVENLIENCAEKHREDGASDICERPTTAGNSEEQQQSSLLSNECSEQMESEIPLASEECAYIQREDQSQKICVEHEESVQQVVPVVEIQPEKVRQSKLDKLRELGVDLSIKPRLDSDSDSFIILDEPESNKELEALKARFLKHTLHTAQLKTERTVNLSIIRKETTAEGKEELKVAVVPVTLAAENLDDTVHGKPGEKLQVLKAKLQEAMKLRRIEERQKRQALLKLDNEDMFEEEEEEEEEEMTDESEEEECNPETVEFLLGEAEEDDEELEEKGIEDGDKETDKESIDEERVDKSVHCDSVPKPSSTESTLMLFKDNSSKMGSHNSSFELIGSMIPSYQPCNKQTARGANFLPAVGGFRSSSPALFKASFISSASKSSGKMSEPSLPIEDSQDLYNASPEPKSLFPGAGESQFQFSLEDDTQSQLLDADGFLNVGHHRNKYQSSKHQLSLASMDENAMDANMDELLDLCSGQFSSQAEHTPNANTGKKQNMEELLNLCSGKFISQTTSPIWASSASSKPEKESDTDDPMAEALALCSGSFPTDREGEDDEEQEEEFGNFQLVTDDHAFDSEEVSIDGMKKLQDFLEDEAELSGSEVGSEDEYDGEELDEYEEEILDEELPTEVELQDQINKIHMKAMLDDDKRQLRLYQERYLADGDLHSDGPGRMRKFKWKNIDDASQMDLFHRDSDDDENEEQLDETETKWRKERFEREQWLREQKGKNEGEEEEAEEEIGENSLFMKLAKKVTVKSLQKKANPVAAVQETKSLPRNPFETFRPTSDLQLKNGSLLNRPKAVLQKLAAMSDLNPNAPRNSRNFVFHTLSPVKSEEAKEKSKPQAKKRGPTVMVTPSPKRPRTDDAATQGNQSRSIFRYLES</sequence>
<evidence type="ECO:0000256" key="4">
    <source>
        <dbReference type="SAM" id="MobiDB-lite"/>
    </source>
</evidence>
<feature type="compositionally biased region" description="Low complexity" evidence="4">
    <location>
        <begin position="419"/>
        <end position="431"/>
    </location>
</feature>
<feature type="compositionally biased region" description="Basic and acidic residues" evidence="4">
    <location>
        <begin position="358"/>
        <end position="371"/>
    </location>
</feature>
<dbReference type="PANTHER" id="PTHR14396">
    <property type="entry name" value="CLASPIN"/>
    <property type="match status" value="1"/>
</dbReference>
<reference evidence="5" key="2">
    <citation type="submission" date="2025-09" db="UniProtKB">
        <authorList>
            <consortium name="Ensembl"/>
        </authorList>
    </citation>
    <scope>IDENTIFICATION</scope>
</reference>
<feature type="compositionally biased region" description="Polar residues" evidence="4">
    <location>
        <begin position="346"/>
        <end position="357"/>
    </location>
</feature>
<comment type="subcellular location">
    <subcellularLocation>
        <location evidence="1">Nucleus</location>
    </subcellularLocation>
</comment>
<gene>
    <name evidence="5" type="primary">CLSPN</name>
</gene>
<dbReference type="GO" id="GO:0007095">
    <property type="term" value="P:mitotic G2 DNA damage checkpoint signaling"/>
    <property type="evidence" value="ECO:0007669"/>
    <property type="project" value="Ensembl"/>
</dbReference>
<dbReference type="AlphaFoldDB" id="A0A674IMQ8"/>
<feature type="region of interest" description="Disordered" evidence="4">
    <location>
        <begin position="257"/>
        <end position="281"/>
    </location>
</feature>
<dbReference type="GO" id="GO:0033314">
    <property type="term" value="P:mitotic DNA replication checkpoint signaling"/>
    <property type="evidence" value="ECO:0007669"/>
    <property type="project" value="Ensembl"/>
</dbReference>
<dbReference type="GO" id="GO:0005654">
    <property type="term" value="C:nucleoplasm"/>
    <property type="evidence" value="ECO:0007669"/>
    <property type="project" value="Ensembl"/>
</dbReference>
<accession>A0A674IMQ8</accession>
<evidence type="ECO:0000313" key="5">
    <source>
        <dbReference type="Ensembl" id="ENSTMTP00000008829.1"/>
    </source>
</evidence>
<feature type="compositionally biased region" description="Basic and acidic residues" evidence="4">
    <location>
        <begin position="1215"/>
        <end position="1224"/>
    </location>
</feature>
<feature type="region of interest" description="Disordered" evidence="4">
    <location>
        <begin position="978"/>
        <end position="997"/>
    </location>
</feature>
<feature type="compositionally biased region" description="Basic and acidic residues" evidence="4">
    <location>
        <begin position="115"/>
        <end position="126"/>
    </location>
</feature>
<feature type="compositionally biased region" description="Acidic residues" evidence="4">
    <location>
        <begin position="619"/>
        <end position="643"/>
    </location>
</feature>
<feature type="compositionally biased region" description="Acidic residues" evidence="4">
    <location>
        <begin position="988"/>
        <end position="997"/>
    </location>
</feature>
<feature type="region of interest" description="Disordered" evidence="4">
    <location>
        <begin position="207"/>
        <end position="227"/>
    </location>
</feature>
<feature type="compositionally biased region" description="Basic and acidic residues" evidence="4">
    <location>
        <begin position="663"/>
        <end position="688"/>
    </location>
</feature>
<dbReference type="PANTHER" id="PTHR14396:SF10">
    <property type="entry name" value="CLASPIN"/>
    <property type="match status" value="1"/>
</dbReference>
<feature type="compositionally biased region" description="Basic residues" evidence="4">
    <location>
        <begin position="267"/>
        <end position="277"/>
    </location>
</feature>
<feature type="region of interest" description="Disordered" evidence="4">
    <location>
        <begin position="406"/>
        <end position="431"/>
    </location>
</feature>
<evidence type="ECO:0000256" key="2">
    <source>
        <dbReference type="ARBA" id="ARBA00022553"/>
    </source>
</evidence>
<keyword evidence="2" id="KW-0597">Phosphoprotein</keyword>
<keyword evidence="3" id="KW-0539">Nucleus</keyword>
<feature type="region of interest" description="Disordered" evidence="4">
    <location>
        <begin position="1211"/>
        <end position="1264"/>
    </location>
</feature>
<feature type="region of interest" description="Disordered" evidence="4">
    <location>
        <begin position="1"/>
        <end position="172"/>
    </location>
</feature>
<dbReference type="GO" id="GO:0005794">
    <property type="term" value="C:Golgi apparatus"/>
    <property type="evidence" value="ECO:0007669"/>
    <property type="project" value="Ensembl"/>
</dbReference>
<feature type="compositionally biased region" description="Acidic residues" evidence="4">
    <location>
        <begin position="209"/>
        <end position="226"/>
    </location>
</feature>